<accession>A0A0U1L082</accession>
<sequence>MDWIKPCRATGLGSLPYQDELAAIKLIAAAMPHWPHWPQLPAKIPEQGFLVQYVQPLIKLGVLTVQPVKDPVFCRQEADWDMKAANFYEKYLEFIEKQSAATQTFALTGEAFAGMEYFLSNFASYFPQAEGVKGHVSGPLTVGLQIKDERGRACFYDETLRDILIKCLAVEAIFEARRLKTLGLPVMIFIDDPSLFLIGSSSYITLTREVASAALATIIEALHAEDVKVGVHACAGIDWSILFDLPVDVISFDAYHYFTGMALQAERLAGYLSRGGKLAWGLVPTSDEAWQETPDSILARFEQQCTELANRGIDSIVLRQNIIWTPSCGTGALPVPLAEYIYNLIKEIGTINILGD</sequence>
<protein>
    <recommendedName>
        <fullName evidence="3">Methionine synthase II (Cobalamin-independent)</fullName>
    </recommendedName>
</protein>
<dbReference type="InterPro" id="IPR038071">
    <property type="entry name" value="UROD/MetE-like_sf"/>
</dbReference>
<reference evidence="2" key="1">
    <citation type="submission" date="2015-03" db="EMBL/GenBank/DDBJ databases">
        <authorList>
            <person name="Nijsse Bart"/>
        </authorList>
    </citation>
    <scope>NUCLEOTIDE SEQUENCE [LARGE SCALE GENOMIC DNA]</scope>
</reference>
<dbReference type="Gene3D" id="3.20.20.210">
    <property type="match status" value="1"/>
</dbReference>
<keyword evidence="2" id="KW-1185">Reference proteome</keyword>
<proteinExistence type="predicted"/>
<evidence type="ECO:0000313" key="1">
    <source>
        <dbReference type="EMBL" id="CQR72955.1"/>
    </source>
</evidence>
<gene>
    <name evidence="1" type="ORF">SpAn4DRAFT_3415</name>
</gene>
<organism evidence="1 2">
    <name type="scientific">Sporomusa ovata</name>
    <dbReference type="NCBI Taxonomy" id="2378"/>
    <lineage>
        <taxon>Bacteria</taxon>
        <taxon>Bacillati</taxon>
        <taxon>Bacillota</taxon>
        <taxon>Negativicutes</taxon>
        <taxon>Selenomonadales</taxon>
        <taxon>Sporomusaceae</taxon>
        <taxon>Sporomusa</taxon>
    </lineage>
</organism>
<dbReference type="Proteomes" id="UP000049855">
    <property type="component" value="Unassembled WGS sequence"/>
</dbReference>
<name>A0A0U1L082_9FIRM</name>
<dbReference type="RefSeq" id="WP_021168635.1">
    <property type="nucleotide sequence ID" value="NZ_CTRP01000011.1"/>
</dbReference>
<dbReference type="AlphaFoldDB" id="A0A0U1L082"/>
<dbReference type="EMBL" id="CTRP01000011">
    <property type="protein sequence ID" value="CQR72955.1"/>
    <property type="molecule type" value="Genomic_DNA"/>
</dbReference>
<dbReference type="SUPFAM" id="SSF51726">
    <property type="entry name" value="UROD/MetE-like"/>
    <property type="match status" value="1"/>
</dbReference>
<evidence type="ECO:0000313" key="2">
    <source>
        <dbReference type="Proteomes" id="UP000049855"/>
    </source>
</evidence>
<evidence type="ECO:0008006" key="3">
    <source>
        <dbReference type="Google" id="ProtNLM"/>
    </source>
</evidence>